<dbReference type="RefSeq" id="WP_249698531.1">
    <property type="nucleotide sequence ID" value="NZ_JAMFLX010000006.1"/>
</dbReference>
<dbReference type="SUPFAM" id="SSF53756">
    <property type="entry name" value="UDP-Glycosyltransferase/glycogen phosphorylase"/>
    <property type="match status" value="1"/>
</dbReference>
<comment type="similarity">
    <text evidence="1">Belongs to the glycosyltransferase group 1 family. Glycosyltransferase 4 subfamily.</text>
</comment>
<evidence type="ECO:0000256" key="3">
    <source>
        <dbReference type="ARBA" id="ARBA00022679"/>
    </source>
</evidence>
<name>A0ABT0PDU0_9GAMM</name>
<dbReference type="Pfam" id="PF12038">
    <property type="entry name" value="QTMAN_N"/>
    <property type="match status" value="1"/>
</dbReference>
<dbReference type="InterPro" id="IPR001296">
    <property type="entry name" value="Glyco_trans_1"/>
</dbReference>
<proteinExistence type="inferred from homology"/>
<evidence type="ECO:0000259" key="7">
    <source>
        <dbReference type="Pfam" id="PF00534"/>
    </source>
</evidence>
<feature type="domain" description="Glycosyl transferase family 1" evidence="7">
    <location>
        <begin position="183"/>
        <end position="307"/>
    </location>
</feature>
<dbReference type="InterPro" id="IPR051862">
    <property type="entry name" value="GT-like_domain_containing_1"/>
</dbReference>
<dbReference type="CDD" id="cd01635">
    <property type="entry name" value="Glycosyltransferase_GTB-type"/>
    <property type="match status" value="1"/>
</dbReference>
<dbReference type="InterPro" id="IPR022701">
    <property type="entry name" value="QTMAN_N"/>
</dbReference>
<evidence type="ECO:0000256" key="1">
    <source>
        <dbReference type="ARBA" id="ARBA00009481"/>
    </source>
</evidence>
<evidence type="ECO:0000256" key="5">
    <source>
        <dbReference type="ARBA" id="ARBA00044539"/>
    </source>
</evidence>
<evidence type="ECO:0000256" key="2">
    <source>
        <dbReference type="ARBA" id="ARBA00022676"/>
    </source>
</evidence>
<organism evidence="9 10">
    <name type="scientific">Parendozoicomonas callyspongiae</name>
    <dbReference type="NCBI Taxonomy" id="2942213"/>
    <lineage>
        <taxon>Bacteria</taxon>
        <taxon>Pseudomonadati</taxon>
        <taxon>Pseudomonadota</taxon>
        <taxon>Gammaproteobacteria</taxon>
        <taxon>Oceanospirillales</taxon>
        <taxon>Endozoicomonadaceae</taxon>
        <taxon>Parendozoicomonas</taxon>
    </lineage>
</organism>
<evidence type="ECO:0000256" key="6">
    <source>
        <dbReference type="ARBA" id="ARBA00048439"/>
    </source>
</evidence>
<accession>A0ABT0PDU0</accession>
<evidence type="ECO:0000313" key="10">
    <source>
        <dbReference type="Proteomes" id="UP001203338"/>
    </source>
</evidence>
<keyword evidence="2" id="KW-0328">Glycosyltransferase</keyword>
<keyword evidence="3" id="KW-0808">Transferase</keyword>
<dbReference type="EMBL" id="JAMFLX010000006">
    <property type="protein sequence ID" value="MCL6269500.1"/>
    <property type="molecule type" value="Genomic_DNA"/>
</dbReference>
<dbReference type="Proteomes" id="UP001203338">
    <property type="component" value="Unassembled WGS sequence"/>
</dbReference>
<evidence type="ECO:0000256" key="4">
    <source>
        <dbReference type="ARBA" id="ARBA00044517"/>
    </source>
</evidence>
<dbReference type="PANTHER" id="PTHR13615">
    <property type="entry name" value="GLYCOSYLTRANSFERASE-LIKE 1"/>
    <property type="match status" value="1"/>
</dbReference>
<keyword evidence="10" id="KW-1185">Reference proteome</keyword>
<comment type="caution">
    <text evidence="9">The sequence shown here is derived from an EMBL/GenBank/DDBJ whole genome shotgun (WGS) entry which is preliminary data.</text>
</comment>
<reference evidence="9 10" key="1">
    <citation type="submission" date="2022-05" db="EMBL/GenBank/DDBJ databases">
        <authorList>
            <person name="Park J.-S."/>
        </authorList>
    </citation>
    <scope>NUCLEOTIDE SEQUENCE [LARGE SCALE GENOMIC DNA]</scope>
    <source>
        <strain evidence="9 10">2012CJ34-2</strain>
    </source>
</reference>
<evidence type="ECO:0000259" key="8">
    <source>
        <dbReference type="Pfam" id="PF12038"/>
    </source>
</evidence>
<evidence type="ECO:0000313" key="9">
    <source>
        <dbReference type="EMBL" id="MCL6269500.1"/>
    </source>
</evidence>
<dbReference type="EC" id="2.4.1.110" evidence="4"/>
<gene>
    <name evidence="9" type="ORF">M3P05_06040</name>
</gene>
<feature type="domain" description="tRNA-queuosine alpha-mannosyltransferase N-terminal" evidence="8">
    <location>
        <begin position="2"/>
        <end position="172"/>
    </location>
</feature>
<comment type="catalytic activity">
    <reaction evidence="6">
        <text>queuosine(34) in tRNA(Asp) + GDP-alpha-D-mannose = O-4''-alpha-D-mannosylqueuosine(34) in tRNA(Asp) + GDP + H(+)</text>
        <dbReference type="Rhea" id="RHEA:12885"/>
        <dbReference type="Rhea" id="RHEA-COMP:18572"/>
        <dbReference type="Rhea" id="RHEA-COMP:18581"/>
        <dbReference type="ChEBI" id="CHEBI:15378"/>
        <dbReference type="ChEBI" id="CHEBI:57527"/>
        <dbReference type="ChEBI" id="CHEBI:58189"/>
        <dbReference type="ChEBI" id="CHEBI:194431"/>
        <dbReference type="ChEBI" id="CHEBI:194442"/>
        <dbReference type="EC" id="2.4.1.110"/>
    </reaction>
    <physiologicalReaction direction="left-to-right" evidence="6">
        <dbReference type="Rhea" id="RHEA:12886"/>
    </physiologicalReaction>
</comment>
<protein>
    <recommendedName>
        <fullName evidence="5">tRNA-queuosine alpha-mannosyltransferase</fullName>
        <ecNumber evidence="4">2.4.1.110</ecNumber>
    </recommendedName>
</protein>
<dbReference type="Gene3D" id="3.40.50.2000">
    <property type="entry name" value="Glycogen Phosphorylase B"/>
    <property type="match status" value="1"/>
</dbReference>
<sequence length="363" mass="41460">MKILLLSAYDAVSHRYWRKGLTEQFPEHDWTVLTLPDRYFNWRLRGNSLTWAMGHREILQQPWDRIIATSMVDLSSLRGMVPSLGAVPTIVYFHENQFAYPRSGHQTFSPVEPQLQTIYTALCGDSLVFNTEYNRKTFFEGASALLKKLPDHVPAGIVDTLSARSSVIPVPLAEDIPNSEPLKQNGEHDSPFLISWAARWEYDKGPDRLLNILQKLEASELDYQLCILGQSFRKSPAEFTTIQNEFGHRLRKFGFAESRQEYLDWLLQSDILLSTSRHEFQGISVLEGVACGAVPVLPNEQSYPFMFDQNYLYSCEDDAVAMILRCSEDKQRGTLQAPGVEEFCWEVAGPRYKAVIESPCHDE</sequence>
<dbReference type="PANTHER" id="PTHR13615:SF3">
    <property type="entry name" value="GLYCOSYLTRANSFERASE-LIKE DOMAIN-CONTAINING PROTEIN 1"/>
    <property type="match status" value="1"/>
</dbReference>
<dbReference type="Pfam" id="PF00534">
    <property type="entry name" value="Glycos_transf_1"/>
    <property type="match status" value="1"/>
</dbReference>